<dbReference type="EMBL" id="NEVJ01000003">
    <property type="protein sequence ID" value="OZI19296.1"/>
    <property type="molecule type" value="Genomic_DNA"/>
</dbReference>
<gene>
    <name evidence="1" type="ORF">CAL26_16795</name>
</gene>
<dbReference type="AlphaFoldDB" id="A0A261R2S5"/>
<evidence type="ECO:0000313" key="2">
    <source>
        <dbReference type="Proteomes" id="UP000216857"/>
    </source>
</evidence>
<evidence type="ECO:0008006" key="3">
    <source>
        <dbReference type="Google" id="ProtNLM"/>
    </source>
</evidence>
<protein>
    <recommendedName>
        <fullName evidence="3">Phosphoglycerate mutase</fullName>
    </recommendedName>
</protein>
<accession>A0A261R2S5</accession>
<sequence length="344" mass="36942">MQIVIPGVLPPSAPIAAELAKRLPTAAPTLYAWMRLGTGRQAPFDPHEHGCTPYEAWRLEQAGFRPAAGQPMGAGLGPLLATEDDGHAAGGPVDAALTSAPGSAPAAGSPAREPVWIADLAHIALGTDRASLVPAQALEVTAAEGAALFESARPLFDDTPFDATPLRPYRWRVAIPAGMALPSASPDVVAGQPLNTWWTQDASARPWRRLLNEIQMAWYDHPVNEQRMARGQLPVNGIWLYGGALPWSPASTASGPDAVPPAARTLLAAAQAEDWAAWLQAIERLDAETLKPRADAQGRPLEALNLTLLGRDRRATLALRPRNPLLRWLPAREQSWRAWWSPPV</sequence>
<dbReference type="InterPro" id="IPR016631">
    <property type="entry name" value="Regulatory_RpfE"/>
</dbReference>
<comment type="caution">
    <text evidence="1">The sequence shown here is derived from an EMBL/GenBank/DDBJ whole genome shotgun (WGS) entry which is preliminary data.</text>
</comment>
<dbReference type="Proteomes" id="UP000216857">
    <property type="component" value="Unassembled WGS sequence"/>
</dbReference>
<proteinExistence type="predicted"/>
<dbReference type="RefSeq" id="WP_094847959.1">
    <property type="nucleotide sequence ID" value="NZ_NEVJ01000003.1"/>
</dbReference>
<evidence type="ECO:0000313" key="1">
    <source>
        <dbReference type="EMBL" id="OZI19296.1"/>
    </source>
</evidence>
<name>A0A261R2S5_9BORD</name>
<reference evidence="1" key="1">
    <citation type="submission" date="2017-05" db="EMBL/GenBank/DDBJ databases">
        <title>Complete and WGS of Bordetella genogroups.</title>
        <authorList>
            <person name="Spilker T."/>
            <person name="Lipuma J."/>
        </authorList>
    </citation>
    <scope>NUCLEOTIDE SEQUENCE</scope>
    <source>
        <strain evidence="1">AU21707</strain>
    </source>
</reference>
<organism evidence="1 2">
    <name type="scientific">Bordetella genomosp. 9</name>
    <dbReference type="NCBI Taxonomy" id="1416803"/>
    <lineage>
        <taxon>Bacteria</taxon>
        <taxon>Pseudomonadati</taxon>
        <taxon>Pseudomonadota</taxon>
        <taxon>Betaproteobacteria</taxon>
        <taxon>Burkholderiales</taxon>
        <taxon>Alcaligenaceae</taxon>
        <taxon>Bordetella</taxon>
    </lineage>
</organism>
<dbReference type="PIRSF" id="PIRSF015283">
    <property type="entry name" value="Regulatory_RpfE"/>
    <property type="match status" value="1"/>
</dbReference>
<dbReference type="OrthoDB" id="5295974at2"/>
<keyword evidence="2" id="KW-1185">Reference proteome</keyword>